<sequence length="297" mass="33765">MALKFVIAWEAELPGEEHADLSISGLLSGLHKYGAEAFLIPAAYAEKKTLAQILKENGLKPEEGLALVATDASLAQTAGLPIATVAFLHPAFPGQSLLSAQILVEGFEEVDFYFLERIYDRKHNIPWRVIDTERCYLREMKEDDLDALYELYAGEGMTRYMEPLYEDRQEEAEYMRAYIASQYYYYGYGMWVVIERATGKLIGRAGLDNRNIHGGIELEMGYAVAADHHRQGYATEICLAILKYAGEFLEFSRVNCLVDKENEASVQLLLKLGFVWREELFMDGADMQRYVYTFPEA</sequence>
<dbReference type="Proteomes" id="UP000621540">
    <property type="component" value="Unassembled WGS sequence"/>
</dbReference>
<dbReference type="InterPro" id="IPR051531">
    <property type="entry name" value="N-acetyltransferase"/>
</dbReference>
<keyword evidence="3" id="KW-1185">Reference proteome</keyword>
<dbReference type="PANTHER" id="PTHR43792:SF1">
    <property type="entry name" value="N-ACETYLTRANSFERASE DOMAIN-CONTAINING PROTEIN"/>
    <property type="match status" value="1"/>
</dbReference>
<organism evidence="2 3">
    <name type="scientific">Roseburia yibonii</name>
    <dbReference type="NCBI Taxonomy" id="2763063"/>
    <lineage>
        <taxon>Bacteria</taxon>
        <taxon>Bacillati</taxon>
        <taxon>Bacillota</taxon>
        <taxon>Clostridia</taxon>
        <taxon>Lachnospirales</taxon>
        <taxon>Lachnospiraceae</taxon>
        <taxon>Roseburia</taxon>
    </lineage>
</organism>
<proteinExistence type="predicted"/>
<protein>
    <submittedName>
        <fullName evidence="2">GNAT family N-acetyltransferase</fullName>
    </submittedName>
</protein>
<dbReference type="Pfam" id="PF13302">
    <property type="entry name" value="Acetyltransf_3"/>
    <property type="match status" value="1"/>
</dbReference>
<reference evidence="2 3" key="1">
    <citation type="submission" date="2020-08" db="EMBL/GenBank/DDBJ databases">
        <title>Genome public.</title>
        <authorList>
            <person name="Liu C."/>
            <person name="Sun Q."/>
        </authorList>
    </citation>
    <scope>NUCLEOTIDE SEQUENCE [LARGE SCALE GENOMIC DNA]</scope>
    <source>
        <strain evidence="2 3">BX0805</strain>
    </source>
</reference>
<feature type="domain" description="N-acetyltransferase" evidence="1">
    <location>
        <begin position="135"/>
        <end position="295"/>
    </location>
</feature>
<evidence type="ECO:0000259" key="1">
    <source>
        <dbReference type="PROSITE" id="PS51186"/>
    </source>
</evidence>
<dbReference type="InterPro" id="IPR000182">
    <property type="entry name" value="GNAT_dom"/>
</dbReference>
<dbReference type="Gene3D" id="3.40.630.30">
    <property type="match status" value="1"/>
</dbReference>
<accession>A0ABR7IAU9</accession>
<evidence type="ECO:0000313" key="2">
    <source>
        <dbReference type="EMBL" id="MBC5754066.1"/>
    </source>
</evidence>
<dbReference type="SUPFAM" id="SSF55729">
    <property type="entry name" value="Acyl-CoA N-acyltransferases (Nat)"/>
    <property type="match status" value="1"/>
</dbReference>
<gene>
    <name evidence="2" type="ORF">H8Z76_08495</name>
</gene>
<dbReference type="PANTHER" id="PTHR43792">
    <property type="entry name" value="GNAT FAMILY, PUTATIVE (AFU_ORTHOLOGUE AFUA_3G00765)-RELATED-RELATED"/>
    <property type="match status" value="1"/>
</dbReference>
<name>A0ABR7IAU9_9FIRM</name>
<dbReference type="EMBL" id="JACOQH010000005">
    <property type="protein sequence ID" value="MBC5754066.1"/>
    <property type="molecule type" value="Genomic_DNA"/>
</dbReference>
<dbReference type="RefSeq" id="WP_186982243.1">
    <property type="nucleotide sequence ID" value="NZ_JACOQH010000005.1"/>
</dbReference>
<comment type="caution">
    <text evidence="2">The sequence shown here is derived from an EMBL/GenBank/DDBJ whole genome shotgun (WGS) entry which is preliminary data.</text>
</comment>
<dbReference type="PROSITE" id="PS51186">
    <property type="entry name" value="GNAT"/>
    <property type="match status" value="1"/>
</dbReference>
<evidence type="ECO:0000313" key="3">
    <source>
        <dbReference type="Proteomes" id="UP000621540"/>
    </source>
</evidence>
<dbReference type="InterPro" id="IPR016181">
    <property type="entry name" value="Acyl_CoA_acyltransferase"/>
</dbReference>